<comment type="caution">
    <text evidence="2">The sequence shown here is derived from an EMBL/GenBank/DDBJ whole genome shotgun (WGS) entry which is preliminary data.</text>
</comment>
<name>A0A5J4U4D4_9EUKA</name>
<evidence type="ECO:0000313" key="2">
    <source>
        <dbReference type="EMBL" id="KAA6364831.1"/>
    </source>
</evidence>
<evidence type="ECO:0000256" key="1">
    <source>
        <dbReference type="SAM" id="MobiDB-lite"/>
    </source>
</evidence>
<organism evidence="2 3">
    <name type="scientific">Streblomastix strix</name>
    <dbReference type="NCBI Taxonomy" id="222440"/>
    <lineage>
        <taxon>Eukaryota</taxon>
        <taxon>Metamonada</taxon>
        <taxon>Preaxostyla</taxon>
        <taxon>Oxymonadida</taxon>
        <taxon>Streblomastigidae</taxon>
        <taxon>Streblomastix</taxon>
    </lineage>
</organism>
<gene>
    <name evidence="2" type="ORF">EZS28_039643</name>
</gene>
<dbReference type="EMBL" id="SNRW01021178">
    <property type="protein sequence ID" value="KAA6364831.1"/>
    <property type="molecule type" value="Genomic_DNA"/>
</dbReference>
<dbReference type="AlphaFoldDB" id="A0A5J4U4D4"/>
<feature type="region of interest" description="Disordered" evidence="1">
    <location>
        <begin position="33"/>
        <end position="56"/>
    </location>
</feature>
<reference evidence="2 3" key="1">
    <citation type="submission" date="2019-03" db="EMBL/GenBank/DDBJ databases">
        <title>Single cell metagenomics reveals metabolic interactions within the superorganism composed of flagellate Streblomastix strix and complex community of Bacteroidetes bacteria on its surface.</title>
        <authorList>
            <person name="Treitli S.C."/>
            <person name="Kolisko M."/>
            <person name="Husnik F."/>
            <person name="Keeling P."/>
            <person name="Hampl V."/>
        </authorList>
    </citation>
    <scope>NUCLEOTIDE SEQUENCE [LARGE SCALE GENOMIC DNA]</scope>
    <source>
        <strain evidence="2">ST1C</strain>
    </source>
</reference>
<dbReference type="Proteomes" id="UP000324800">
    <property type="component" value="Unassembled WGS sequence"/>
</dbReference>
<protein>
    <submittedName>
        <fullName evidence="2">Uncharacterized protein</fullName>
    </submittedName>
</protein>
<evidence type="ECO:0000313" key="3">
    <source>
        <dbReference type="Proteomes" id="UP000324800"/>
    </source>
</evidence>
<sequence length="71" mass="7927">MGRSSQPSTKTRNHLKAKLLRYAQRFCPIHVRQLSDPSPIHPRFPSGEGTPKKPVETVSNGVRTAQHVVRG</sequence>
<accession>A0A5J4U4D4</accession>
<proteinExistence type="predicted"/>